<reference evidence="2" key="1">
    <citation type="submission" date="2016-11" db="EMBL/GenBank/DDBJ databases">
        <authorList>
            <person name="Jaros S."/>
            <person name="Januszkiewicz K."/>
            <person name="Wedrychowicz H."/>
        </authorList>
    </citation>
    <scope>NUCLEOTIDE SEQUENCE [LARGE SCALE GENOMIC DNA]</scope>
    <source>
        <strain evidence="2">CGMCC 4.3555</strain>
    </source>
</reference>
<evidence type="ECO:0000313" key="2">
    <source>
        <dbReference type="Proteomes" id="UP000184388"/>
    </source>
</evidence>
<dbReference type="AlphaFoldDB" id="A0A9X8N9V6"/>
<dbReference type="Pfam" id="PF06841">
    <property type="entry name" value="Phage_T4_gp19"/>
    <property type="match status" value="1"/>
</dbReference>
<dbReference type="InterPro" id="IPR011747">
    <property type="entry name" value="CHP02241"/>
</dbReference>
<name>A0A9X8N9V6_9ACTN</name>
<accession>A0A9X8N9V6</accession>
<dbReference type="Proteomes" id="UP000184388">
    <property type="component" value="Unassembled WGS sequence"/>
</dbReference>
<proteinExistence type="predicted"/>
<protein>
    <submittedName>
        <fullName evidence="1">Conserved hypothetical phage tail region protein</fullName>
    </submittedName>
</protein>
<dbReference type="GO" id="GO:0005198">
    <property type="term" value="F:structural molecule activity"/>
    <property type="evidence" value="ECO:0007669"/>
    <property type="project" value="InterPro"/>
</dbReference>
<dbReference type="PANTHER" id="PTHR38009">
    <property type="entry name" value="CONSERVED HYPOTHETICAL PHAGE TAIL PROTEIN"/>
    <property type="match status" value="1"/>
</dbReference>
<dbReference type="InterPro" id="IPR010667">
    <property type="entry name" value="Phage_T4_Gp19"/>
</dbReference>
<organism evidence="1 2">
    <name type="scientific">Streptomyces yunnanensis</name>
    <dbReference type="NCBI Taxonomy" id="156453"/>
    <lineage>
        <taxon>Bacteria</taxon>
        <taxon>Bacillati</taxon>
        <taxon>Actinomycetota</taxon>
        <taxon>Actinomycetes</taxon>
        <taxon>Kitasatosporales</taxon>
        <taxon>Streptomycetaceae</taxon>
        <taxon>Streptomyces</taxon>
    </lineage>
</organism>
<comment type="caution">
    <text evidence="1">The sequence shown here is derived from an EMBL/GenBank/DDBJ whole genome shotgun (WGS) entry which is preliminary data.</text>
</comment>
<dbReference type="RefSeq" id="WP_073450357.1">
    <property type="nucleotide sequence ID" value="NZ_FRBK01000061.1"/>
</dbReference>
<gene>
    <name evidence="1" type="ORF">SAMN05216268_1611</name>
</gene>
<evidence type="ECO:0000313" key="1">
    <source>
        <dbReference type="EMBL" id="SHN35748.1"/>
    </source>
</evidence>
<dbReference type="PANTHER" id="PTHR38009:SF1">
    <property type="entry name" value="CONSERVED HYPOTHETICAL PHAGE TAIL PROTEIN"/>
    <property type="match status" value="1"/>
</dbReference>
<sequence>MTDQYASSDRFHVQILGLQTFDLGTFSTCEGLDMQVETMDRSEGGVNDQPWKLPTRVTYSNLVLTRPLARASVAFWGWLRSQAEVSVPTLGEIAALGPDREVLMRWLVEGIVPVRWSGPSFSAGESRPGMETLELAHRGFAAVPL</sequence>
<dbReference type="EMBL" id="FRBK01000061">
    <property type="protein sequence ID" value="SHN35748.1"/>
    <property type="molecule type" value="Genomic_DNA"/>
</dbReference>